<protein>
    <submittedName>
        <fullName evidence="1">Uncharacterized protein</fullName>
    </submittedName>
</protein>
<sequence length="65" mass="7617">MHIIYMYTYSSSLSSFPSYLPFTSLPTFFLHTICTDSSPLIIDFPSALFLLCNWTCYKIVFFRNI</sequence>
<comment type="caution">
    <text evidence="1">The sequence shown here is derived from an EMBL/GenBank/DDBJ whole genome shotgun (WGS) entry which is preliminary data.</text>
</comment>
<organism evidence="1 2">
    <name type="scientific">Paraphoma chrysanthemicola</name>
    <dbReference type="NCBI Taxonomy" id="798071"/>
    <lineage>
        <taxon>Eukaryota</taxon>
        <taxon>Fungi</taxon>
        <taxon>Dikarya</taxon>
        <taxon>Ascomycota</taxon>
        <taxon>Pezizomycotina</taxon>
        <taxon>Dothideomycetes</taxon>
        <taxon>Pleosporomycetidae</taxon>
        <taxon>Pleosporales</taxon>
        <taxon>Pleosporineae</taxon>
        <taxon>Phaeosphaeriaceae</taxon>
        <taxon>Paraphoma</taxon>
    </lineage>
</organism>
<dbReference type="AlphaFoldDB" id="A0A8K0R4J6"/>
<reference evidence="1" key="1">
    <citation type="journal article" date="2021" name="Nat. Commun.">
        <title>Genetic determinants of endophytism in the Arabidopsis root mycobiome.</title>
        <authorList>
            <person name="Mesny F."/>
            <person name="Miyauchi S."/>
            <person name="Thiergart T."/>
            <person name="Pickel B."/>
            <person name="Atanasova L."/>
            <person name="Karlsson M."/>
            <person name="Huettel B."/>
            <person name="Barry K.W."/>
            <person name="Haridas S."/>
            <person name="Chen C."/>
            <person name="Bauer D."/>
            <person name="Andreopoulos W."/>
            <person name="Pangilinan J."/>
            <person name="LaButti K."/>
            <person name="Riley R."/>
            <person name="Lipzen A."/>
            <person name="Clum A."/>
            <person name="Drula E."/>
            <person name="Henrissat B."/>
            <person name="Kohler A."/>
            <person name="Grigoriev I.V."/>
            <person name="Martin F.M."/>
            <person name="Hacquard S."/>
        </authorList>
    </citation>
    <scope>NUCLEOTIDE SEQUENCE</scope>
    <source>
        <strain evidence="1">MPI-SDFR-AT-0120</strain>
    </source>
</reference>
<accession>A0A8K0R4J6</accession>
<dbReference type="EMBL" id="JAGMVJ010000011">
    <property type="protein sequence ID" value="KAH7086432.1"/>
    <property type="molecule type" value="Genomic_DNA"/>
</dbReference>
<name>A0A8K0R4J6_9PLEO</name>
<dbReference type="Proteomes" id="UP000813461">
    <property type="component" value="Unassembled WGS sequence"/>
</dbReference>
<evidence type="ECO:0000313" key="2">
    <source>
        <dbReference type="Proteomes" id="UP000813461"/>
    </source>
</evidence>
<keyword evidence="2" id="KW-1185">Reference proteome</keyword>
<gene>
    <name evidence="1" type="ORF">FB567DRAFT_527911</name>
</gene>
<proteinExistence type="predicted"/>
<evidence type="ECO:0000313" key="1">
    <source>
        <dbReference type="EMBL" id="KAH7086432.1"/>
    </source>
</evidence>